<reference evidence="2 3" key="1">
    <citation type="journal article" date="2015" name="Proc. Natl. Acad. Sci. U.S.A.">
        <title>The resurrection genome of Boea hygrometrica: A blueprint for survival of dehydration.</title>
        <authorList>
            <person name="Xiao L."/>
            <person name="Yang G."/>
            <person name="Zhang L."/>
            <person name="Yang X."/>
            <person name="Zhao S."/>
            <person name="Ji Z."/>
            <person name="Zhou Q."/>
            <person name="Hu M."/>
            <person name="Wang Y."/>
            <person name="Chen M."/>
            <person name="Xu Y."/>
            <person name="Jin H."/>
            <person name="Xiao X."/>
            <person name="Hu G."/>
            <person name="Bao F."/>
            <person name="Hu Y."/>
            <person name="Wan P."/>
            <person name="Li L."/>
            <person name="Deng X."/>
            <person name="Kuang T."/>
            <person name="Xiang C."/>
            <person name="Zhu J.K."/>
            <person name="Oliver M.J."/>
            <person name="He Y."/>
        </authorList>
    </citation>
    <scope>NUCLEOTIDE SEQUENCE [LARGE SCALE GENOMIC DNA]</scope>
    <source>
        <strain evidence="3">cv. XS01</strain>
    </source>
</reference>
<dbReference type="InterPro" id="IPR018971">
    <property type="entry name" value="DUF1997"/>
</dbReference>
<name>A0A2Z7AKY7_9LAMI</name>
<feature type="region of interest" description="Disordered" evidence="1">
    <location>
        <begin position="143"/>
        <end position="170"/>
    </location>
</feature>
<dbReference type="InterPro" id="IPR053030">
    <property type="entry name" value="Ribosomal_biogenesis_FAF1-like"/>
</dbReference>
<dbReference type="Pfam" id="PF15375">
    <property type="entry name" value="FSAF1"/>
    <property type="match status" value="1"/>
</dbReference>
<dbReference type="Proteomes" id="UP000250235">
    <property type="component" value="Unassembled WGS sequence"/>
</dbReference>
<accession>A0A2Z7AKY7</accession>
<keyword evidence="3" id="KW-1185">Reference proteome</keyword>
<evidence type="ECO:0000313" key="2">
    <source>
        <dbReference type="EMBL" id="KZV19794.1"/>
    </source>
</evidence>
<dbReference type="GO" id="GO:0005730">
    <property type="term" value="C:nucleolus"/>
    <property type="evidence" value="ECO:0007669"/>
    <property type="project" value="TreeGrafter"/>
</dbReference>
<gene>
    <name evidence="2" type="ORF">F511_18793</name>
</gene>
<proteinExistence type="predicted"/>
<feature type="region of interest" description="Disordered" evidence="1">
    <location>
        <begin position="1"/>
        <end position="20"/>
    </location>
</feature>
<dbReference type="InterPro" id="IPR027973">
    <property type="entry name" value="FSAF1-like"/>
</dbReference>
<dbReference type="EMBL" id="KV016294">
    <property type="protein sequence ID" value="KZV19794.1"/>
    <property type="molecule type" value="Genomic_DNA"/>
</dbReference>
<sequence length="364" mass="41703">MAKGQGANARSSAAAVDSTEPKMDIKSILKDIEFLESSHMTWKQKKDLENRKVVSLGGKPPKKHRLPLSVARVAMKKQKEREEKMLEESAILRRFGVYTSSSSTKKTVERRRPEERVFKTTEGYFKNGVLDVNHLLQRSTPRVNDGDIKHAIGKGKKKKGGQKGKRKGKGGAVLNRKALQSCQSLDSNVYRCILPQIQFFNFEVAPVLDLQVTPTSEDCIVEMLSCKFEGSEVMERHNERFSAFMRNHIKWETIDARPFLDFDVKLNLVLEESCVVTDDTCVTKIYTQPFTMLPVSAVEGPGNLYVTNRLHQLKFIFLASLRKQVRNFSSSTFHPEYPLKNLKYFLYLSTSSFYFYPPRLIYVR</sequence>
<dbReference type="Pfam" id="PF09366">
    <property type="entry name" value="DUF1997"/>
    <property type="match status" value="1"/>
</dbReference>
<dbReference type="OrthoDB" id="5556956at2759"/>
<evidence type="ECO:0000256" key="1">
    <source>
        <dbReference type="SAM" id="MobiDB-lite"/>
    </source>
</evidence>
<feature type="compositionally biased region" description="Basic residues" evidence="1">
    <location>
        <begin position="151"/>
        <end position="169"/>
    </location>
</feature>
<dbReference type="AlphaFoldDB" id="A0A2Z7AKY7"/>
<dbReference type="PANTHER" id="PTHR28096:SF1">
    <property type="entry name" value="PROTEIN FAF1"/>
    <property type="match status" value="1"/>
</dbReference>
<evidence type="ECO:0000313" key="3">
    <source>
        <dbReference type="Proteomes" id="UP000250235"/>
    </source>
</evidence>
<protein>
    <submittedName>
        <fullName evidence="2">Uncharacterized protein</fullName>
    </submittedName>
</protein>
<dbReference type="GO" id="GO:0000462">
    <property type="term" value="P:maturation of SSU-rRNA from tricistronic rRNA transcript (SSU-rRNA, 5.8S rRNA, LSU-rRNA)"/>
    <property type="evidence" value="ECO:0007669"/>
    <property type="project" value="TreeGrafter"/>
</dbReference>
<dbReference type="PANTHER" id="PTHR28096">
    <property type="entry name" value="PROTEIN FAF1"/>
    <property type="match status" value="1"/>
</dbReference>
<organism evidence="2 3">
    <name type="scientific">Dorcoceras hygrometricum</name>
    <dbReference type="NCBI Taxonomy" id="472368"/>
    <lineage>
        <taxon>Eukaryota</taxon>
        <taxon>Viridiplantae</taxon>
        <taxon>Streptophyta</taxon>
        <taxon>Embryophyta</taxon>
        <taxon>Tracheophyta</taxon>
        <taxon>Spermatophyta</taxon>
        <taxon>Magnoliopsida</taxon>
        <taxon>eudicotyledons</taxon>
        <taxon>Gunneridae</taxon>
        <taxon>Pentapetalae</taxon>
        <taxon>asterids</taxon>
        <taxon>lamiids</taxon>
        <taxon>Lamiales</taxon>
        <taxon>Gesneriaceae</taxon>
        <taxon>Didymocarpoideae</taxon>
        <taxon>Trichosporeae</taxon>
        <taxon>Loxocarpinae</taxon>
        <taxon>Dorcoceras</taxon>
    </lineage>
</organism>